<proteinExistence type="predicted"/>
<reference evidence="1 2" key="1">
    <citation type="submission" date="2023-07" db="EMBL/GenBank/DDBJ databases">
        <title>Genomic Encyclopedia of Type Strains, Phase IV (KMG-IV): sequencing the most valuable type-strain genomes for metagenomic binning, comparative biology and taxonomic classification.</title>
        <authorList>
            <person name="Goeker M."/>
        </authorList>
    </citation>
    <scope>NUCLEOTIDE SEQUENCE [LARGE SCALE GENOMIC DNA]</scope>
    <source>
        <strain evidence="1 2">DSM 5896</strain>
    </source>
</reference>
<dbReference type="RefSeq" id="WP_307433658.1">
    <property type="nucleotide sequence ID" value="NZ_JAUSVK010000001.1"/>
</dbReference>
<evidence type="ECO:0000313" key="1">
    <source>
        <dbReference type="EMBL" id="MDQ0395195.1"/>
    </source>
</evidence>
<sequence length="69" mass="7350">MHTTNETRREVAASAGLVVEKFSNSSVPAHHSEINRIDAAARKIAARCSIPISIIMVHLMVNAGGAFHG</sequence>
<accession>A0ABU0FKS7</accession>
<name>A0ABU0FKS7_9HYPH</name>
<gene>
    <name evidence="1" type="ORF">J3R73_004987</name>
</gene>
<dbReference type="EMBL" id="JAUSVK010000001">
    <property type="protein sequence ID" value="MDQ0395195.1"/>
    <property type="molecule type" value="Genomic_DNA"/>
</dbReference>
<keyword evidence="2" id="KW-1185">Reference proteome</keyword>
<comment type="caution">
    <text evidence="1">The sequence shown here is derived from an EMBL/GenBank/DDBJ whole genome shotgun (WGS) entry which is preliminary data.</text>
</comment>
<evidence type="ECO:0000313" key="2">
    <source>
        <dbReference type="Proteomes" id="UP001237448"/>
    </source>
</evidence>
<protein>
    <submittedName>
        <fullName evidence="1">Uncharacterized protein</fullName>
    </submittedName>
</protein>
<organism evidence="1 2">
    <name type="scientific">Labrys monachus</name>
    <dbReference type="NCBI Taxonomy" id="217067"/>
    <lineage>
        <taxon>Bacteria</taxon>
        <taxon>Pseudomonadati</taxon>
        <taxon>Pseudomonadota</taxon>
        <taxon>Alphaproteobacteria</taxon>
        <taxon>Hyphomicrobiales</taxon>
        <taxon>Xanthobacteraceae</taxon>
        <taxon>Labrys</taxon>
    </lineage>
</organism>
<dbReference type="Proteomes" id="UP001237448">
    <property type="component" value="Unassembled WGS sequence"/>
</dbReference>